<comment type="caution">
    <text evidence="2">The sequence shown here is derived from an EMBL/GenBank/DDBJ whole genome shotgun (WGS) entry which is preliminary data.</text>
</comment>
<feature type="region of interest" description="Disordered" evidence="1">
    <location>
        <begin position="231"/>
        <end position="255"/>
    </location>
</feature>
<reference evidence="2" key="1">
    <citation type="journal article" date="2020" name="Stud. Mycol.">
        <title>101 Dothideomycetes genomes: a test case for predicting lifestyles and emergence of pathogens.</title>
        <authorList>
            <person name="Haridas S."/>
            <person name="Albert R."/>
            <person name="Binder M."/>
            <person name="Bloem J."/>
            <person name="Labutti K."/>
            <person name="Salamov A."/>
            <person name="Andreopoulos B."/>
            <person name="Baker S."/>
            <person name="Barry K."/>
            <person name="Bills G."/>
            <person name="Bluhm B."/>
            <person name="Cannon C."/>
            <person name="Castanera R."/>
            <person name="Culley D."/>
            <person name="Daum C."/>
            <person name="Ezra D."/>
            <person name="Gonzalez J."/>
            <person name="Henrissat B."/>
            <person name="Kuo A."/>
            <person name="Liang C."/>
            <person name="Lipzen A."/>
            <person name="Lutzoni F."/>
            <person name="Magnuson J."/>
            <person name="Mondo S."/>
            <person name="Nolan M."/>
            <person name="Ohm R."/>
            <person name="Pangilinan J."/>
            <person name="Park H.-J."/>
            <person name="Ramirez L."/>
            <person name="Alfaro M."/>
            <person name="Sun H."/>
            <person name="Tritt A."/>
            <person name="Yoshinaga Y."/>
            <person name="Zwiers L.-H."/>
            <person name="Turgeon B."/>
            <person name="Goodwin S."/>
            <person name="Spatafora J."/>
            <person name="Crous P."/>
            <person name="Grigoriev I."/>
        </authorList>
    </citation>
    <scope>NUCLEOTIDE SEQUENCE</scope>
    <source>
        <strain evidence="2">CBS 110217</strain>
    </source>
</reference>
<evidence type="ECO:0000313" key="2">
    <source>
        <dbReference type="EMBL" id="KAF2023330.1"/>
    </source>
</evidence>
<organism evidence="2 3">
    <name type="scientific">Setomelanomma holmii</name>
    <dbReference type="NCBI Taxonomy" id="210430"/>
    <lineage>
        <taxon>Eukaryota</taxon>
        <taxon>Fungi</taxon>
        <taxon>Dikarya</taxon>
        <taxon>Ascomycota</taxon>
        <taxon>Pezizomycotina</taxon>
        <taxon>Dothideomycetes</taxon>
        <taxon>Pleosporomycetidae</taxon>
        <taxon>Pleosporales</taxon>
        <taxon>Pleosporineae</taxon>
        <taxon>Phaeosphaeriaceae</taxon>
        <taxon>Setomelanomma</taxon>
    </lineage>
</organism>
<name>A0A9P4GXI6_9PLEO</name>
<evidence type="ECO:0000256" key="1">
    <source>
        <dbReference type="SAM" id="MobiDB-lite"/>
    </source>
</evidence>
<gene>
    <name evidence="2" type="ORF">EK21DRAFT_95006</name>
</gene>
<proteinExistence type="predicted"/>
<accession>A0A9P4GXI6</accession>
<protein>
    <submittedName>
        <fullName evidence="2">Uncharacterized protein</fullName>
    </submittedName>
</protein>
<evidence type="ECO:0000313" key="3">
    <source>
        <dbReference type="Proteomes" id="UP000799777"/>
    </source>
</evidence>
<dbReference type="EMBL" id="ML978358">
    <property type="protein sequence ID" value="KAF2023330.1"/>
    <property type="molecule type" value="Genomic_DNA"/>
</dbReference>
<feature type="compositionally biased region" description="Polar residues" evidence="1">
    <location>
        <begin position="234"/>
        <end position="246"/>
    </location>
</feature>
<dbReference type="Proteomes" id="UP000799777">
    <property type="component" value="Unassembled WGS sequence"/>
</dbReference>
<dbReference type="AlphaFoldDB" id="A0A9P4GXI6"/>
<keyword evidence="3" id="KW-1185">Reference proteome</keyword>
<sequence>MQPRYEHVCGTQQAQGLSVQNTHQFCHDDMQEQSIGFCISSFDPGYTCAPLQFFHSSTRKYELQAQKYAPQRSPVDQLRYLWRPQYELPPLHQSCDDASYTCSFSSSFGLAESSLPLFPSVTATRPWRQSSIAQRDRSDSSSDASDSDCEMKSITRNAVRARSIPSPYRCSHQADGYDSSFNRREHLRPLQSLQLPKALYAKRQSERTLLDTSCKGWTSRSEREDELLKVEASTWPQRTKVSSENEGQAEGALEA</sequence>
<feature type="region of interest" description="Disordered" evidence="1">
    <location>
        <begin position="129"/>
        <end position="152"/>
    </location>
</feature>